<dbReference type="PANTHER" id="PTHR33591:SF4">
    <property type="entry name" value="OS08G0114100 PROTEIN"/>
    <property type="match status" value="1"/>
</dbReference>
<dbReference type="InterPro" id="IPR025114">
    <property type="entry name" value="D27-like_C"/>
</dbReference>
<accession>A0A2R6X613</accession>
<protein>
    <recommendedName>
        <fullName evidence="1">Beta-carotene isomerase D27-like C-terminal domain-containing protein</fullName>
    </recommendedName>
</protein>
<reference evidence="3" key="1">
    <citation type="journal article" date="2017" name="Cell">
        <title>Insights into land plant evolution garnered from the Marchantia polymorpha genome.</title>
        <authorList>
            <person name="Bowman J.L."/>
            <person name="Kohchi T."/>
            <person name="Yamato K.T."/>
            <person name="Jenkins J."/>
            <person name="Shu S."/>
            <person name="Ishizaki K."/>
            <person name="Yamaoka S."/>
            <person name="Nishihama R."/>
            <person name="Nakamura Y."/>
            <person name="Berger F."/>
            <person name="Adam C."/>
            <person name="Aki S.S."/>
            <person name="Althoff F."/>
            <person name="Araki T."/>
            <person name="Arteaga-Vazquez M.A."/>
            <person name="Balasubrmanian S."/>
            <person name="Barry K."/>
            <person name="Bauer D."/>
            <person name="Boehm C.R."/>
            <person name="Briginshaw L."/>
            <person name="Caballero-Perez J."/>
            <person name="Catarino B."/>
            <person name="Chen F."/>
            <person name="Chiyoda S."/>
            <person name="Chovatia M."/>
            <person name="Davies K.M."/>
            <person name="Delmans M."/>
            <person name="Demura T."/>
            <person name="Dierschke T."/>
            <person name="Dolan L."/>
            <person name="Dorantes-Acosta A.E."/>
            <person name="Eklund D.M."/>
            <person name="Florent S.N."/>
            <person name="Flores-Sandoval E."/>
            <person name="Fujiyama A."/>
            <person name="Fukuzawa H."/>
            <person name="Galik B."/>
            <person name="Grimanelli D."/>
            <person name="Grimwood J."/>
            <person name="Grossniklaus U."/>
            <person name="Hamada T."/>
            <person name="Haseloff J."/>
            <person name="Hetherington A.J."/>
            <person name="Higo A."/>
            <person name="Hirakawa Y."/>
            <person name="Hundley H.N."/>
            <person name="Ikeda Y."/>
            <person name="Inoue K."/>
            <person name="Inoue S.I."/>
            <person name="Ishida S."/>
            <person name="Jia Q."/>
            <person name="Kakita M."/>
            <person name="Kanazawa T."/>
            <person name="Kawai Y."/>
            <person name="Kawashima T."/>
            <person name="Kennedy M."/>
            <person name="Kinose K."/>
            <person name="Kinoshita T."/>
            <person name="Kohara Y."/>
            <person name="Koide E."/>
            <person name="Komatsu K."/>
            <person name="Kopischke S."/>
            <person name="Kubo M."/>
            <person name="Kyozuka J."/>
            <person name="Lagercrantz U."/>
            <person name="Lin S.S."/>
            <person name="Lindquist E."/>
            <person name="Lipzen A.M."/>
            <person name="Lu C.W."/>
            <person name="De Luna E."/>
            <person name="Martienssen R.A."/>
            <person name="Minamino N."/>
            <person name="Mizutani M."/>
            <person name="Mizutani M."/>
            <person name="Mochizuki N."/>
            <person name="Monte I."/>
            <person name="Mosher R."/>
            <person name="Nagasaki H."/>
            <person name="Nakagami H."/>
            <person name="Naramoto S."/>
            <person name="Nishitani K."/>
            <person name="Ohtani M."/>
            <person name="Okamoto T."/>
            <person name="Okumura M."/>
            <person name="Phillips J."/>
            <person name="Pollak B."/>
            <person name="Reinders A."/>
            <person name="Rovekamp M."/>
            <person name="Sano R."/>
            <person name="Sawa S."/>
            <person name="Schmid M.W."/>
            <person name="Shirakawa M."/>
            <person name="Solano R."/>
            <person name="Spunde A."/>
            <person name="Suetsugu N."/>
            <person name="Sugano S."/>
            <person name="Sugiyama A."/>
            <person name="Sun R."/>
            <person name="Suzuki Y."/>
            <person name="Takenaka M."/>
            <person name="Takezawa D."/>
            <person name="Tomogane H."/>
            <person name="Tsuzuki M."/>
            <person name="Ueda T."/>
            <person name="Umeda M."/>
            <person name="Ward J.M."/>
            <person name="Watanabe Y."/>
            <person name="Yazaki K."/>
            <person name="Yokoyama R."/>
            <person name="Yoshitake Y."/>
            <person name="Yotsui I."/>
            <person name="Zachgo S."/>
            <person name="Schmutz J."/>
        </authorList>
    </citation>
    <scope>NUCLEOTIDE SEQUENCE [LARGE SCALE GENOMIC DNA]</scope>
    <source>
        <strain evidence="3">Tak-1</strain>
    </source>
</reference>
<dbReference type="Gramene" id="Mp6g03970.2">
    <property type="protein sequence ID" value="Mp6g03970.2.cds"/>
    <property type="gene ID" value="Mp6g03970"/>
</dbReference>
<dbReference type="Proteomes" id="UP000244005">
    <property type="component" value="Unassembled WGS sequence"/>
</dbReference>
<dbReference type="PANTHER" id="PTHR33591">
    <property type="entry name" value="BETA-CAROTENE ISOMERASE D27"/>
    <property type="match status" value="1"/>
</dbReference>
<name>A0A2R6X613_MARPO</name>
<sequence>MNSLCSGPLVSTSGLGVKGLGSATFLPSPLVRSQNTRNAFVRRGKVYCVLQEELVPAPAPHLNVPTQYEDSWLEKKSIQFLTNRLERLSGKTTELEGYDGFVDMTRKLVHGLPASSQRDTVHKLLHMVLPSWLLFTFRLVPKATFLNEYYAVFTKLFFRWLIGDTEIREAEVNGVMMRSTVHIKKCRYLENSQCVGLCVNLCKNPTQEFIGKQFGMPLTMNPNFEDMSCDMIYGLKPPPIEEDDAYKQPCYSLCKTAKQKDNCA</sequence>
<dbReference type="OrthoDB" id="416096at2759"/>
<dbReference type="InterPro" id="IPR038938">
    <property type="entry name" value="D27-like"/>
</dbReference>
<dbReference type="Pfam" id="PF13225">
    <property type="entry name" value="D27-like_C"/>
    <property type="match status" value="1"/>
</dbReference>
<dbReference type="AlphaFoldDB" id="A0A2R6X613"/>
<evidence type="ECO:0000313" key="2">
    <source>
        <dbReference type="EMBL" id="PTQ41542.1"/>
    </source>
</evidence>
<organism evidence="2 3">
    <name type="scientific">Marchantia polymorpha</name>
    <name type="common">Common liverwort</name>
    <name type="synonym">Marchantia aquatica</name>
    <dbReference type="NCBI Taxonomy" id="3197"/>
    <lineage>
        <taxon>Eukaryota</taxon>
        <taxon>Viridiplantae</taxon>
        <taxon>Streptophyta</taxon>
        <taxon>Embryophyta</taxon>
        <taxon>Marchantiophyta</taxon>
        <taxon>Marchantiopsida</taxon>
        <taxon>Marchantiidae</taxon>
        <taxon>Marchantiales</taxon>
        <taxon>Marchantiaceae</taxon>
        <taxon>Marchantia</taxon>
    </lineage>
</organism>
<evidence type="ECO:0000259" key="1">
    <source>
        <dbReference type="Pfam" id="PF13225"/>
    </source>
</evidence>
<dbReference type="EMBL" id="KZ772706">
    <property type="protein sequence ID" value="PTQ41542.1"/>
    <property type="molecule type" value="Genomic_DNA"/>
</dbReference>
<gene>
    <name evidence="2" type="ORF">MARPO_0034s0120</name>
</gene>
<dbReference type="GO" id="GO:0005506">
    <property type="term" value="F:iron ion binding"/>
    <property type="evidence" value="ECO:0007669"/>
    <property type="project" value="InterPro"/>
</dbReference>
<proteinExistence type="predicted"/>
<keyword evidence="3" id="KW-1185">Reference proteome</keyword>
<feature type="domain" description="Beta-carotene isomerase D27-like C-terminal" evidence="1">
    <location>
        <begin position="160"/>
        <end position="242"/>
    </location>
</feature>
<evidence type="ECO:0000313" key="3">
    <source>
        <dbReference type="Proteomes" id="UP000244005"/>
    </source>
</evidence>